<name>A0AAP0HSI8_9MAGN</name>
<protein>
    <submittedName>
        <fullName evidence="1">Uncharacterized protein</fullName>
    </submittedName>
</protein>
<gene>
    <name evidence="1" type="ORF">Scep_026435</name>
</gene>
<evidence type="ECO:0000313" key="1">
    <source>
        <dbReference type="EMBL" id="KAK9094966.1"/>
    </source>
</evidence>
<sequence>MKKQNSGLWSFMQEFKEKKDKRRERMRGRFQLLDNSNLARHGFSDITKPT</sequence>
<proteinExistence type="predicted"/>
<comment type="caution">
    <text evidence="1">The sequence shown here is derived from an EMBL/GenBank/DDBJ whole genome shotgun (WGS) entry which is preliminary data.</text>
</comment>
<evidence type="ECO:0000313" key="2">
    <source>
        <dbReference type="Proteomes" id="UP001419268"/>
    </source>
</evidence>
<dbReference type="Proteomes" id="UP001419268">
    <property type="component" value="Unassembled WGS sequence"/>
</dbReference>
<keyword evidence="2" id="KW-1185">Reference proteome</keyword>
<dbReference type="AlphaFoldDB" id="A0AAP0HSI8"/>
<reference evidence="1 2" key="1">
    <citation type="submission" date="2024-01" db="EMBL/GenBank/DDBJ databases">
        <title>Genome assemblies of Stephania.</title>
        <authorList>
            <person name="Yang L."/>
        </authorList>
    </citation>
    <scope>NUCLEOTIDE SEQUENCE [LARGE SCALE GENOMIC DNA]</scope>
    <source>
        <strain evidence="1">JXDWG</strain>
        <tissue evidence="1">Leaf</tissue>
    </source>
</reference>
<dbReference type="EMBL" id="JBBNAG010000011">
    <property type="protein sequence ID" value="KAK9094966.1"/>
    <property type="molecule type" value="Genomic_DNA"/>
</dbReference>
<accession>A0AAP0HSI8</accession>
<organism evidence="1 2">
    <name type="scientific">Stephania cephalantha</name>
    <dbReference type="NCBI Taxonomy" id="152367"/>
    <lineage>
        <taxon>Eukaryota</taxon>
        <taxon>Viridiplantae</taxon>
        <taxon>Streptophyta</taxon>
        <taxon>Embryophyta</taxon>
        <taxon>Tracheophyta</taxon>
        <taxon>Spermatophyta</taxon>
        <taxon>Magnoliopsida</taxon>
        <taxon>Ranunculales</taxon>
        <taxon>Menispermaceae</taxon>
        <taxon>Menispermoideae</taxon>
        <taxon>Cissampelideae</taxon>
        <taxon>Stephania</taxon>
    </lineage>
</organism>